<reference evidence="1" key="1">
    <citation type="submission" date="2025-08" db="UniProtKB">
        <authorList>
            <consortium name="Ensembl"/>
        </authorList>
    </citation>
    <scope>IDENTIFICATION</scope>
</reference>
<evidence type="ECO:0000313" key="1">
    <source>
        <dbReference type="Ensembl" id="ENSABRP00000019786.1"/>
    </source>
</evidence>
<dbReference type="Ensembl" id="ENSABRT00000027878.1">
    <property type="protein sequence ID" value="ENSABRP00000019786.1"/>
    <property type="gene ID" value="ENSABRG00000016916.1"/>
</dbReference>
<dbReference type="Proteomes" id="UP000694426">
    <property type="component" value="Unplaced"/>
</dbReference>
<protein>
    <submittedName>
        <fullName evidence="1">Uncharacterized protein</fullName>
    </submittedName>
</protein>
<dbReference type="AlphaFoldDB" id="A0A8B9I9M1"/>
<sequence>MTPQFKEEPAVRSNLKKFNNQDFGHLRALCLSQGWLFEDDTFPAHISSIGASLLPEDQLQQIEWRRPTVSYASQGVSQGVAVKGSWTFTASGSVP</sequence>
<evidence type="ECO:0000313" key="2">
    <source>
        <dbReference type="Proteomes" id="UP000694426"/>
    </source>
</evidence>
<dbReference type="InterPro" id="IPR038765">
    <property type="entry name" value="Papain-like_cys_pep_sf"/>
</dbReference>
<dbReference type="SUPFAM" id="SSF54001">
    <property type="entry name" value="Cysteine proteinases"/>
    <property type="match status" value="1"/>
</dbReference>
<reference evidence="1" key="2">
    <citation type="submission" date="2025-09" db="UniProtKB">
        <authorList>
            <consortium name="Ensembl"/>
        </authorList>
    </citation>
    <scope>IDENTIFICATION</scope>
</reference>
<keyword evidence="2" id="KW-1185">Reference proteome</keyword>
<organism evidence="1 2">
    <name type="scientific">Anser brachyrhynchus</name>
    <name type="common">Pink-footed goose</name>
    <dbReference type="NCBI Taxonomy" id="132585"/>
    <lineage>
        <taxon>Eukaryota</taxon>
        <taxon>Metazoa</taxon>
        <taxon>Chordata</taxon>
        <taxon>Craniata</taxon>
        <taxon>Vertebrata</taxon>
        <taxon>Euteleostomi</taxon>
        <taxon>Archelosauria</taxon>
        <taxon>Archosauria</taxon>
        <taxon>Dinosauria</taxon>
        <taxon>Saurischia</taxon>
        <taxon>Theropoda</taxon>
        <taxon>Coelurosauria</taxon>
        <taxon>Aves</taxon>
        <taxon>Neognathae</taxon>
        <taxon>Galloanserae</taxon>
        <taxon>Anseriformes</taxon>
        <taxon>Anatidae</taxon>
        <taxon>Anserinae</taxon>
        <taxon>Anser</taxon>
    </lineage>
</organism>
<dbReference type="GeneTree" id="ENSGT00960000189514"/>
<accession>A0A8B9I9M1</accession>
<proteinExistence type="predicted"/>
<name>A0A8B9I9M1_9AVES</name>